<dbReference type="Proteomes" id="UP001500841">
    <property type="component" value="Unassembled WGS sequence"/>
</dbReference>
<feature type="compositionally biased region" description="Basic and acidic residues" evidence="1">
    <location>
        <begin position="83"/>
        <end position="92"/>
    </location>
</feature>
<feature type="compositionally biased region" description="Basic and acidic residues" evidence="1">
    <location>
        <begin position="1"/>
        <end position="25"/>
    </location>
</feature>
<evidence type="ECO:0000313" key="2">
    <source>
        <dbReference type="EMBL" id="GAA4088280.1"/>
    </source>
</evidence>
<evidence type="ECO:0000313" key="3">
    <source>
        <dbReference type="Proteomes" id="UP001500841"/>
    </source>
</evidence>
<dbReference type="EMBL" id="BAABCV010000002">
    <property type="protein sequence ID" value="GAA4088280.1"/>
    <property type="molecule type" value="Genomic_DNA"/>
</dbReference>
<comment type="caution">
    <text evidence="2">The sequence shown here is derived from an EMBL/GenBank/DDBJ whole genome shotgun (WGS) entry which is preliminary data.</text>
</comment>
<gene>
    <name evidence="2" type="ORF">GCM10022392_06860</name>
</gene>
<evidence type="ECO:0000256" key="1">
    <source>
        <dbReference type="SAM" id="MobiDB-lite"/>
    </source>
</evidence>
<protein>
    <submittedName>
        <fullName evidence="2">Uncharacterized protein</fullName>
    </submittedName>
</protein>
<accession>A0ABP7WI80</accession>
<keyword evidence="3" id="KW-1185">Reference proteome</keyword>
<organism evidence="2 3">
    <name type="scientific">Mucilaginibacter panaciglaebae</name>
    <dbReference type="NCBI Taxonomy" id="502331"/>
    <lineage>
        <taxon>Bacteria</taxon>
        <taxon>Pseudomonadati</taxon>
        <taxon>Bacteroidota</taxon>
        <taxon>Sphingobacteriia</taxon>
        <taxon>Sphingobacteriales</taxon>
        <taxon>Sphingobacteriaceae</taxon>
        <taxon>Mucilaginibacter</taxon>
    </lineage>
</organism>
<sequence>MNKPMKFEEKKSANDSEHRNTHEAEAEGSGAAIKSEQEQNTNDSSFSENVDVTPPNHKDFPVAGPGKADFESRPQGRRTARMVGHEPGTEGI</sequence>
<feature type="region of interest" description="Disordered" evidence="1">
    <location>
        <begin position="1"/>
        <end position="92"/>
    </location>
</feature>
<proteinExistence type="predicted"/>
<reference evidence="3" key="1">
    <citation type="journal article" date="2019" name="Int. J. Syst. Evol. Microbiol.">
        <title>The Global Catalogue of Microorganisms (GCM) 10K type strain sequencing project: providing services to taxonomists for standard genome sequencing and annotation.</title>
        <authorList>
            <consortium name="The Broad Institute Genomics Platform"/>
            <consortium name="The Broad Institute Genome Sequencing Center for Infectious Disease"/>
            <person name="Wu L."/>
            <person name="Ma J."/>
        </authorList>
    </citation>
    <scope>NUCLEOTIDE SEQUENCE [LARGE SCALE GENOMIC DNA]</scope>
    <source>
        <strain evidence="3">JCM 17085</strain>
    </source>
</reference>
<feature type="compositionally biased region" description="Polar residues" evidence="1">
    <location>
        <begin position="38"/>
        <end position="50"/>
    </location>
</feature>
<name>A0ABP7WI80_9SPHI</name>